<evidence type="ECO:0000256" key="3">
    <source>
        <dbReference type="ARBA" id="ARBA00022827"/>
    </source>
</evidence>
<name>A0A8H8DHB6_9FUNG</name>
<evidence type="ECO:0000313" key="6">
    <source>
        <dbReference type="Proteomes" id="UP000673691"/>
    </source>
</evidence>
<gene>
    <name evidence="5" type="ORF">BJ554DRAFT_1283</name>
</gene>
<comment type="cofactor">
    <cofactor evidence="1">
        <name>FAD</name>
        <dbReference type="ChEBI" id="CHEBI:57692"/>
    </cofactor>
</comment>
<keyword evidence="2" id="KW-0285">Flavoprotein</keyword>
<feature type="non-terminal residue" evidence="5">
    <location>
        <position position="243"/>
    </location>
</feature>
<dbReference type="PANTHER" id="PTHR11806:SF0">
    <property type="entry name" value="PROTEIN MTO1 HOMOLOG, MITOCHONDRIAL"/>
    <property type="match status" value="1"/>
</dbReference>
<reference evidence="5 6" key="1">
    <citation type="journal article" name="Sci. Rep.">
        <title>Genome-scale phylogenetic analyses confirm Olpidium as the closest living zoosporic fungus to the non-flagellated, terrestrial fungi.</title>
        <authorList>
            <person name="Chang Y."/>
            <person name="Rochon D."/>
            <person name="Sekimoto S."/>
            <person name="Wang Y."/>
            <person name="Chovatia M."/>
            <person name="Sandor L."/>
            <person name="Salamov A."/>
            <person name="Grigoriev I.V."/>
            <person name="Stajich J.E."/>
            <person name="Spatafora J.W."/>
        </authorList>
    </citation>
    <scope>NUCLEOTIDE SEQUENCE [LARGE SCALE GENOMIC DNA]</scope>
    <source>
        <strain evidence="5">S191</strain>
    </source>
</reference>
<dbReference type="GO" id="GO:0002098">
    <property type="term" value="P:tRNA wobble uridine modification"/>
    <property type="evidence" value="ECO:0007669"/>
    <property type="project" value="TreeGrafter"/>
</dbReference>
<dbReference type="EMBL" id="JAEFCI010008416">
    <property type="protein sequence ID" value="KAG5458480.1"/>
    <property type="molecule type" value="Genomic_DNA"/>
</dbReference>
<sequence>EAFRRRPTALQHVPAAVAVAEEIRWPKGTCARASAAAAKSRLVFALQSRAGSSACRFRNFASVASVAGAPDLAPLHSAAYYDVVVVGGGHAGSEACAAAARVGAKTLLVTQDLTKLGEMSCNPSIGGVGKGILVREIDALDGGANGDGYEEGTTRLTINNVASKNVLRPGGMGANSTVDAAGIHFRVLNRSKGAALYRKYMQSTLSQYQNLTLHAGSVEDIMIDRSDLQSQNDNEVRAYGGIC</sequence>
<dbReference type="GO" id="GO:0030488">
    <property type="term" value="P:tRNA methylation"/>
    <property type="evidence" value="ECO:0007669"/>
    <property type="project" value="TreeGrafter"/>
</dbReference>
<dbReference type="Gene3D" id="3.50.50.60">
    <property type="entry name" value="FAD/NAD(P)-binding domain"/>
    <property type="match status" value="1"/>
</dbReference>
<dbReference type="Proteomes" id="UP000673691">
    <property type="component" value="Unassembled WGS sequence"/>
</dbReference>
<evidence type="ECO:0000313" key="5">
    <source>
        <dbReference type="EMBL" id="KAG5458480.1"/>
    </source>
</evidence>
<dbReference type="InterPro" id="IPR002218">
    <property type="entry name" value="MnmG-rel"/>
</dbReference>
<feature type="non-terminal residue" evidence="5">
    <location>
        <position position="1"/>
    </location>
</feature>
<dbReference type="InterPro" id="IPR036188">
    <property type="entry name" value="FAD/NAD-bd_sf"/>
</dbReference>
<protein>
    <submittedName>
        <fullName evidence="5">Glucose inhibited division protein A-domain-containing protein</fullName>
    </submittedName>
</protein>
<evidence type="ECO:0000256" key="2">
    <source>
        <dbReference type="ARBA" id="ARBA00022630"/>
    </source>
</evidence>
<comment type="caution">
    <text evidence="5">The sequence shown here is derived from an EMBL/GenBank/DDBJ whole genome shotgun (WGS) entry which is preliminary data.</text>
</comment>
<dbReference type="GO" id="GO:0050660">
    <property type="term" value="F:flavin adenine dinucleotide binding"/>
    <property type="evidence" value="ECO:0007669"/>
    <property type="project" value="InterPro"/>
</dbReference>
<dbReference type="SUPFAM" id="SSF51905">
    <property type="entry name" value="FAD/NAD(P)-binding domain"/>
    <property type="match status" value="1"/>
</dbReference>
<evidence type="ECO:0000259" key="4">
    <source>
        <dbReference type="Pfam" id="PF01134"/>
    </source>
</evidence>
<keyword evidence="6" id="KW-1185">Reference proteome</keyword>
<keyword evidence="3" id="KW-0274">FAD</keyword>
<evidence type="ECO:0000256" key="1">
    <source>
        <dbReference type="ARBA" id="ARBA00001974"/>
    </source>
</evidence>
<feature type="domain" description="MnmG N-terminal" evidence="4">
    <location>
        <begin position="176"/>
        <end position="225"/>
    </location>
</feature>
<proteinExistence type="predicted"/>
<feature type="domain" description="MnmG N-terminal" evidence="4">
    <location>
        <begin position="82"/>
        <end position="143"/>
    </location>
</feature>
<organism evidence="5 6">
    <name type="scientific">Olpidium bornovanus</name>
    <dbReference type="NCBI Taxonomy" id="278681"/>
    <lineage>
        <taxon>Eukaryota</taxon>
        <taxon>Fungi</taxon>
        <taxon>Fungi incertae sedis</taxon>
        <taxon>Olpidiomycota</taxon>
        <taxon>Olpidiomycotina</taxon>
        <taxon>Olpidiomycetes</taxon>
        <taxon>Olpidiales</taxon>
        <taxon>Olpidiaceae</taxon>
        <taxon>Olpidium</taxon>
    </lineage>
</organism>
<dbReference type="PANTHER" id="PTHR11806">
    <property type="entry name" value="GLUCOSE INHIBITED DIVISION PROTEIN A"/>
    <property type="match status" value="1"/>
</dbReference>
<dbReference type="InterPro" id="IPR040131">
    <property type="entry name" value="MnmG_N"/>
</dbReference>
<dbReference type="OrthoDB" id="3329at2759"/>
<dbReference type="AlphaFoldDB" id="A0A8H8DHB6"/>
<dbReference type="Pfam" id="PF01134">
    <property type="entry name" value="GIDA"/>
    <property type="match status" value="2"/>
</dbReference>
<accession>A0A8H8DHB6</accession>